<evidence type="ECO:0000313" key="1">
    <source>
        <dbReference type="EMBL" id="KAD5508336.1"/>
    </source>
</evidence>
<accession>A0A5N6NXC0</accession>
<dbReference type="AlphaFoldDB" id="A0A5N6NXC0"/>
<comment type="caution">
    <text evidence="1">The sequence shown here is derived from an EMBL/GenBank/DDBJ whole genome shotgun (WGS) entry which is preliminary data.</text>
</comment>
<protein>
    <submittedName>
        <fullName evidence="1">Uncharacterized protein</fullName>
    </submittedName>
</protein>
<dbReference type="EMBL" id="SZYD01000008">
    <property type="protein sequence ID" value="KAD5508336.1"/>
    <property type="molecule type" value="Genomic_DNA"/>
</dbReference>
<evidence type="ECO:0000313" key="2">
    <source>
        <dbReference type="Proteomes" id="UP000326396"/>
    </source>
</evidence>
<name>A0A5N6NXC0_9ASTR</name>
<dbReference type="Proteomes" id="UP000326396">
    <property type="component" value="Linkage Group LG16"/>
</dbReference>
<reference evidence="1 2" key="1">
    <citation type="submission" date="2019-05" db="EMBL/GenBank/DDBJ databases">
        <title>Mikania micrantha, genome provides insights into the molecular mechanism of rapid growth.</title>
        <authorList>
            <person name="Liu B."/>
        </authorList>
    </citation>
    <scope>NUCLEOTIDE SEQUENCE [LARGE SCALE GENOMIC DNA]</scope>
    <source>
        <strain evidence="1">NLD-2019</strain>
        <tissue evidence="1">Leaf</tissue>
    </source>
</reference>
<proteinExistence type="predicted"/>
<organism evidence="1 2">
    <name type="scientific">Mikania micrantha</name>
    <name type="common">bitter vine</name>
    <dbReference type="NCBI Taxonomy" id="192012"/>
    <lineage>
        <taxon>Eukaryota</taxon>
        <taxon>Viridiplantae</taxon>
        <taxon>Streptophyta</taxon>
        <taxon>Embryophyta</taxon>
        <taxon>Tracheophyta</taxon>
        <taxon>Spermatophyta</taxon>
        <taxon>Magnoliopsida</taxon>
        <taxon>eudicotyledons</taxon>
        <taxon>Gunneridae</taxon>
        <taxon>Pentapetalae</taxon>
        <taxon>asterids</taxon>
        <taxon>campanulids</taxon>
        <taxon>Asterales</taxon>
        <taxon>Asteraceae</taxon>
        <taxon>Asteroideae</taxon>
        <taxon>Heliantheae alliance</taxon>
        <taxon>Eupatorieae</taxon>
        <taxon>Mikania</taxon>
    </lineage>
</organism>
<keyword evidence="2" id="KW-1185">Reference proteome</keyword>
<sequence>MLDFSPAVATFPFILCTLTEAELKKRYELLNFKGQPVYAAMEFFRGNIMHALDDLDNPNNHPITEYSIQTMLERYKLPRFFMLSEPGVEGKKELKRKACVMLRFKVQCENEWS</sequence>
<gene>
    <name evidence="1" type="ORF">E3N88_16039</name>
</gene>